<dbReference type="RefSeq" id="WP_186743664.1">
    <property type="nucleotide sequence ID" value="NZ_CP060394.1"/>
</dbReference>
<evidence type="ECO:0000259" key="4">
    <source>
        <dbReference type="Pfam" id="PF25917"/>
    </source>
</evidence>
<evidence type="ECO:0000259" key="3">
    <source>
        <dbReference type="Pfam" id="PF25876"/>
    </source>
</evidence>
<accession>A0A7G8BJJ0</accession>
<feature type="domain" description="Multidrug resistance protein MdtA-like C-terminal permuted SH3" evidence="6">
    <location>
        <begin position="328"/>
        <end position="389"/>
    </location>
</feature>
<gene>
    <name evidence="7" type="ORF">H7849_01445</name>
</gene>
<dbReference type="EMBL" id="CP060394">
    <property type="protein sequence ID" value="QNI32710.1"/>
    <property type="molecule type" value="Genomic_DNA"/>
</dbReference>
<dbReference type="InterPro" id="IPR058626">
    <property type="entry name" value="MdtA-like_b-barrel"/>
</dbReference>
<feature type="domain" description="Multidrug resistance protein MdtA-like alpha-helical hairpin" evidence="3">
    <location>
        <begin position="127"/>
        <end position="196"/>
    </location>
</feature>
<dbReference type="Proteomes" id="UP000515312">
    <property type="component" value="Chromosome"/>
</dbReference>
<dbReference type="InterPro" id="IPR058624">
    <property type="entry name" value="MdtA-like_HH"/>
</dbReference>
<comment type="subcellular location">
    <subcellularLocation>
        <location evidence="1">Cell envelope</location>
    </subcellularLocation>
</comment>
<dbReference type="SUPFAM" id="SSF111369">
    <property type="entry name" value="HlyD-like secretion proteins"/>
    <property type="match status" value="1"/>
</dbReference>
<dbReference type="InterPro" id="IPR058625">
    <property type="entry name" value="MdtA-like_BSH"/>
</dbReference>
<dbReference type="AlphaFoldDB" id="A0A7G8BJJ0"/>
<dbReference type="PANTHER" id="PTHR30158">
    <property type="entry name" value="ACRA/E-RELATED COMPONENT OF DRUG EFFLUX TRANSPORTER"/>
    <property type="match status" value="1"/>
</dbReference>
<dbReference type="KEGG" id="adin:H7849_01445"/>
<sequence length="422" mass="45555">MRTTRAFPLYGSSLLDLKQRKWTTQLVKSPDWGSVAIGLFLLATLVGCAKEEPKAKPSPPDVTVADVVQQDVPVYGEWVAQLNGPVNAEITPKVQGYLLQQNYQNGFFVKKGQLLFTLDPRQYEAEVDQAKAQVGTAEANLAKANNDVARDTPLAAQKAIAQRDLDTDLTTQQAMQSQLQAAKASQANAELNLTWTKVYSPIDGIAGVSNSQIGDLVGTSTKMVTVSQVNPIWAYFNPSESLFLKFAPEVTAFITGRLPRGSRPQMPVELIQANDIPYSAKGRIIYVNRQVGTGTGTIQMAAEFPNPQAVLRPGGYGRVRIKVADNGNALLVPQPAVIEVQSDYMIVVLSPENKAMFRPVKVGERVGPNWVITEGLKPGEKVVVEGIERLSLAVAAMPQLAKEGIPVNPKPYVPVAAIGGGN</sequence>
<evidence type="ECO:0000313" key="8">
    <source>
        <dbReference type="Proteomes" id="UP000515312"/>
    </source>
</evidence>
<organism evidence="7 8">
    <name type="scientific">Alloacidobacterium dinghuense</name>
    <dbReference type="NCBI Taxonomy" id="2763107"/>
    <lineage>
        <taxon>Bacteria</taxon>
        <taxon>Pseudomonadati</taxon>
        <taxon>Acidobacteriota</taxon>
        <taxon>Terriglobia</taxon>
        <taxon>Terriglobales</taxon>
        <taxon>Acidobacteriaceae</taxon>
        <taxon>Alloacidobacterium</taxon>
    </lineage>
</organism>
<feature type="domain" description="Multidrug resistance protein MdtA-like beta-barrel" evidence="5">
    <location>
        <begin position="254"/>
        <end position="324"/>
    </location>
</feature>
<dbReference type="Pfam" id="PF25944">
    <property type="entry name" value="Beta-barrel_RND"/>
    <property type="match status" value="1"/>
</dbReference>
<evidence type="ECO:0000313" key="7">
    <source>
        <dbReference type="EMBL" id="QNI32710.1"/>
    </source>
</evidence>
<dbReference type="Gene3D" id="2.40.420.20">
    <property type="match status" value="1"/>
</dbReference>
<feature type="domain" description="Multidrug resistance protein MdtA-like barrel-sandwich hybrid" evidence="4">
    <location>
        <begin position="88"/>
        <end position="225"/>
    </location>
</feature>
<dbReference type="NCBIfam" id="TIGR01730">
    <property type="entry name" value="RND_mfp"/>
    <property type="match status" value="1"/>
</dbReference>
<reference evidence="7 8" key="1">
    <citation type="submission" date="2020-08" db="EMBL/GenBank/DDBJ databases">
        <title>Edaphobacter telluris sp. nov. and Acidobacterium dinghuensis sp. nov., two acidobacteria isolated from forest soil.</title>
        <authorList>
            <person name="Fu J."/>
            <person name="Qiu L."/>
        </authorList>
    </citation>
    <scope>NUCLEOTIDE SEQUENCE [LARGE SCALE GENOMIC DNA]</scope>
    <source>
        <strain evidence="7">4Y35</strain>
    </source>
</reference>
<evidence type="ECO:0000259" key="5">
    <source>
        <dbReference type="Pfam" id="PF25944"/>
    </source>
</evidence>
<dbReference type="GO" id="GO:0005886">
    <property type="term" value="C:plasma membrane"/>
    <property type="evidence" value="ECO:0007669"/>
    <property type="project" value="TreeGrafter"/>
</dbReference>
<dbReference type="InterPro" id="IPR058627">
    <property type="entry name" value="MdtA-like_C"/>
</dbReference>
<evidence type="ECO:0000259" key="6">
    <source>
        <dbReference type="Pfam" id="PF25967"/>
    </source>
</evidence>
<comment type="similarity">
    <text evidence="2">Belongs to the membrane fusion protein (MFP) (TC 8.A.1) family.</text>
</comment>
<dbReference type="Pfam" id="PF25917">
    <property type="entry name" value="BSH_RND"/>
    <property type="match status" value="1"/>
</dbReference>
<dbReference type="Pfam" id="PF25876">
    <property type="entry name" value="HH_MFP_RND"/>
    <property type="match status" value="1"/>
</dbReference>
<proteinExistence type="inferred from homology"/>
<dbReference type="Pfam" id="PF25967">
    <property type="entry name" value="RND-MFP_C"/>
    <property type="match status" value="1"/>
</dbReference>
<keyword evidence="8" id="KW-1185">Reference proteome</keyword>
<dbReference type="Gene3D" id="2.40.50.100">
    <property type="match status" value="1"/>
</dbReference>
<dbReference type="InterPro" id="IPR006143">
    <property type="entry name" value="RND_pump_MFP"/>
</dbReference>
<dbReference type="Gene3D" id="2.40.30.170">
    <property type="match status" value="1"/>
</dbReference>
<dbReference type="GO" id="GO:0030313">
    <property type="term" value="C:cell envelope"/>
    <property type="evidence" value="ECO:0007669"/>
    <property type="project" value="UniProtKB-SubCell"/>
</dbReference>
<protein>
    <submittedName>
        <fullName evidence="7">Efflux RND transporter periplasmic adaptor subunit</fullName>
    </submittedName>
</protein>
<evidence type="ECO:0000256" key="2">
    <source>
        <dbReference type="ARBA" id="ARBA00009477"/>
    </source>
</evidence>
<dbReference type="GO" id="GO:0046677">
    <property type="term" value="P:response to antibiotic"/>
    <property type="evidence" value="ECO:0007669"/>
    <property type="project" value="TreeGrafter"/>
</dbReference>
<dbReference type="GO" id="GO:0022857">
    <property type="term" value="F:transmembrane transporter activity"/>
    <property type="evidence" value="ECO:0007669"/>
    <property type="project" value="InterPro"/>
</dbReference>
<name>A0A7G8BJJ0_9BACT</name>
<dbReference type="Gene3D" id="1.10.287.470">
    <property type="entry name" value="Helix hairpin bin"/>
    <property type="match status" value="1"/>
</dbReference>
<evidence type="ECO:0000256" key="1">
    <source>
        <dbReference type="ARBA" id="ARBA00004196"/>
    </source>
</evidence>